<dbReference type="Proteomes" id="UP000295804">
    <property type="component" value="Unassembled WGS sequence"/>
</dbReference>
<comment type="catalytic activity">
    <reaction evidence="2">
        <text>a 3'-end 3'-phospho-ribonucleotide-RNA + ATP = a 3'-end 2',3'-cyclophospho-ribonucleotide-RNA + AMP + diphosphate</text>
        <dbReference type="Rhea" id="RHEA:23976"/>
        <dbReference type="Rhea" id="RHEA-COMP:10463"/>
        <dbReference type="Rhea" id="RHEA-COMP:10464"/>
        <dbReference type="ChEBI" id="CHEBI:30616"/>
        <dbReference type="ChEBI" id="CHEBI:33019"/>
        <dbReference type="ChEBI" id="CHEBI:83062"/>
        <dbReference type="ChEBI" id="CHEBI:83064"/>
        <dbReference type="ChEBI" id="CHEBI:456215"/>
        <dbReference type="EC" id="6.5.1.4"/>
    </reaction>
</comment>
<dbReference type="InterPro" id="IPR023797">
    <property type="entry name" value="RNA3'_phos_cyclase_dom"/>
</dbReference>
<protein>
    <recommendedName>
        <fullName evidence="1">RNA 3'-terminal-phosphate cyclase (ATP)</fullName>
        <ecNumber evidence="1">6.5.1.4</ecNumber>
    </recommendedName>
</protein>
<reference evidence="4 5" key="1">
    <citation type="submission" date="2019-03" db="EMBL/GenBank/DDBJ databases">
        <title>Genomic analyses of the natural microbiome of Caenorhabditis elegans.</title>
        <authorList>
            <person name="Samuel B."/>
        </authorList>
    </citation>
    <scope>NUCLEOTIDE SEQUENCE [LARGE SCALE GENOMIC DNA]</scope>
    <source>
        <strain evidence="4 5">BIGb0525</strain>
    </source>
</reference>
<dbReference type="InterPro" id="IPR013792">
    <property type="entry name" value="RNA3'P_cycl/enolpyr_Trfase_a/b"/>
</dbReference>
<dbReference type="SUPFAM" id="SSF55205">
    <property type="entry name" value="EPT/RTPC-like"/>
    <property type="match status" value="1"/>
</dbReference>
<sequence length="110" mass="11768">MDGRSVAAFSSLEGDDLAPLKPEPAEVFPQSIGIVGLCLGLARYSEQPAAEHLADQLLLPMALAGGGSFTTPRMTEHLHSNIAVIELFLPVRIDCREEGADRLRVEVSAN</sequence>
<dbReference type="AlphaFoldDB" id="A0A4R7VTX9"/>
<proteinExistence type="predicted"/>
<dbReference type="Gene3D" id="3.65.10.20">
    <property type="entry name" value="RNA 3'-terminal phosphate cyclase domain"/>
    <property type="match status" value="1"/>
</dbReference>
<dbReference type="InterPro" id="IPR037136">
    <property type="entry name" value="RNA3'_phos_cyclase_dom_sf"/>
</dbReference>
<accession>A0A4R7VTX9</accession>
<dbReference type="GO" id="GO:0003963">
    <property type="term" value="F:RNA-3'-phosphate cyclase activity"/>
    <property type="evidence" value="ECO:0007669"/>
    <property type="project" value="UniProtKB-EC"/>
</dbReference>
<organism evidence="4 5">
    <name type="scientific">Pseudomonas helmanticensis</name>
    <dbReference type="NCBI Taxonomy" id="1471381"/>
    <lineage>
        <taxon>Bacteria</taxon>
        <taxon>Pseudomonadati</taxon>
        <taxon>Pseudomonadota</taxon>
        <taxon>Gammaproteobacteria</taxon>
        <taxon>Pseudomonadales</taxon>
        <taxon>Pseudomonadaceae</taxon>
        <taxon>Pseudomonas</taxon>
    </lineage>
</organism>
<evidence type="ECO:0000313" key="4">
    <source>
        <dbReference type="EMBL" id="TDV53390.1"/>
    </source>
</evidence>
<evidence type="ECO:0000256" key="2">
    <source>
        <dbReference type="ARBA" id="ARBA00024481"/>
    </source>
</evidence>
<evidence type="ECO:0000256" key="1">
    <source>
        <dbReference type="ARBA" id="ARBA00012725"/>
    </source>
</evidence>
<evidence type="ECO:0000313" key="5">
    <source>
        <dbReference type="Proteomes" id="UP000295804"/>
    </source>
</evidence>
<dbReference type="Pfam" id="PF01137">
    <property type="entry name" value="RTC"/>
    <property type="match status" value="1"/>
</dbReference>
<name>A0A4R7VTX9_9PSED</name>
<feature type="domain" description="RNA 3'-terminal phosphate cyclase" evidence="3">
    <location>
        <begin position="47"/>
        <end position="94"/>
    </location>
</feature>
<dbReference type="EMBL" id="SOCQ01000001">
    <property type="protein sequence ID" value="TDV53390.1"/>
    <property type="molecule type" value="Genomic_DNA"/>
</dbReference>
<evidence type="ECO:0000259" key="3">
    <source>
        <dbReference type="Pfam" id="PF01137"/>
    </source>
</evidence>
<comment type="caution">
    <text evidence="4">The sequence shown here is derived from an EMBL/GenBank/DDBJ whole genome shotgun (WGS) entry which is preliminary data.</text>
</comment>
<gene>
    <name evidence="4" type="ORF">EDF87_101476</name>
</gene>
<dbReference type="EC" id="6.5.1.4" evidence="1"/>